<accession>A0A0F7K3S0</accession>
<reference evidence="3 4" key="1">
    <citation type="journal article" date="2015" name="Genome Announc.">
        <title>Complete Genome Sequence of Sedimenticola thiotaurini Strain SIP-G1, a Polyphosphate- and Polyhydroxyalkanoate-Accumulating Sulfur-Oxidizing Gammaproteobacterium Isolated from Salt Marsh Sediments.</title>
        <authorList>
            <person name="Flood B.E."/>
            <person name="Jones D.S."/>
            <person name="Bailey J.V."/>
        </authorList>
    </citation>
    <scope>NUCLEOTIDE SEQUENCE [LARGE SCALE GENOMIC DNA]</scope>
    <source>
        <strain evidence="3 4">SIP-G1</strain>
    </source>
</reference>
<dbReference type="SUPFAM" id="SSF46955">
    <property type="entry name" value="Putative DNA-binding domain"/>
    <property type="match status" value="1"/>
</dbReference>
<name>A0A0F7K3S0_9GAMM</name>
<dbReference type="EMBL" id="CP011412">
    <property type="protein sequence ID" value="AKH22164.1"/>
    <property type="molecule type" value="Genomic_DNA"/>
</dbReference>
<dbReference type="InterPro" id="IPR041657">
    <property type="entry name" value="HTH_17"/>
</dbReference>
<dbReference type="InterPro" id="IPR009061">
    <property type="entry name" value="DNA-bd_dom_put_sf"/>
</dbReference>
<dbReference type="Proteomes" id="UP000034410">
    <property type="component" value="Chromosome"/>
</dbReference>
<dbReference type="PANTHER" id="PTHR38431:SF1">
    <property type="entry name" value="BLL2305 PROTEIN"/>
    <property type="match status" value="1"/>
</dbReference>
<dbReference type="RefSeq" id="WP_046861165.1">
    <property type="nucleotide sequence ID" value="NZ_CP011412.1"/>
</dbReference>
<organism evidence="3 4">
    <name type="scientific">Sedimenticola thiotaurini</name>
    <dbReference type="NCBI Taxonomy" id="1543721"/>
    <lineage>
        <taxon>Bacteria</taxon>
        <taxon>Pseudomonadati</taxon>
        <taxon>Pseudomonadota</taxon>
        <taxon>Gammaproteobacteria</taxon>
        <taxon>Chromatiales</taxon>
        <taxon>Sedimenticolaceae</taxon>
        <taxon>Sedimenticola</taxon>
    </lineage>
</organism>
<evidence type="ECO:0000313" key="3">
    <source>
        <dbReference type="EMBL" id="AKH22164.1"/>
    </source>
</evidence>
<dbReference type="PANTHER" id="PTHR38431">
    <property type="entry name" value="BLL2305 PROTEIN"/>
    <property type="match status" value="1"/>
</dbReference>
<dbReference type="InterPro" id="IPR010093">
    <property type="entry name" value="SinI_DNA-bd"/>
</dbReference>
<dbReference type="AlphaFoldDB" id="A0A0F7K3S0"/>
<dbReference type="InterPro" id="IPR024370">
    <property type="entry name" value="PBP_domain"/>
</dbReference>
<evidence type="ECO:0000259" key="2">
    <source>
        <dbReference type="Pfam" id="PF12728"/>
    </source>
</evidence>
<dbReference type="KEGG" id="seds:AAY24_09165"/>
<keyword evidence="3" id="KW-0238">DNA-binding</keyword>
<dbReference type="Pfam" id="PF12727">
    <property type="entry name" value="PBP_like"/>
    <property type="match status" value="1"/>
</dbReference>
<keyword evidence="4" id="KW-1185">Reference proteome</keyword>
<dbReference type="OrthoDB" id="9805928at2"/>
<sequence>MPPQSDAFMSVKQVAEYLHLNEKKIYALVNEGGIPATKVTGKWMFPRELVDRWMLDSTHGGLLSDRLVISGGDDPLLYHLVQEFARERGSHALICYTPTGTRLGLDLLQSNRVDTCAIHWGPDGESHIRHPALLSQYSQHRQWVLIRAFRREQGLMVNPTLAAGEKEPQQLFEKRYRWVLRQSGSGAQRFLLELFSHHGVDWDQLNCLTTALSEREAAAAIAMRLADVAPGTRATATGYGLGYIPCGQVSFDLVLPRAIWFRKLFQELLGRLKSQPCQAMADLLTGYDLEETGRLIWGDE</sequence>
<feature type="domain" description="PBP" evidence="1">
    <location>
        <begin position="86"/>
        <end position="272"/>
    </location>
</feature>
<proteinExistence type="predicted"/>
<dbReference type="Pfam" id="PF12728">
    <property type="entry name" value="HTH_17"/>
    <property type="match status" value="1"/>
</dbReference>
<feature type="domain" description="Helix-turn-helix" evidence="2">
    <location>
        <begin position="8"/>
        <end position="54"/>
    </location>
</feature>
<evidence type="ECO:0000313" key="4">
    <source>
        <dbReference type="Proteomes" id="UP000034410"/>
    </source>
</evidence>
<protein>
    <submittedName>
        <fullName evidence="3">DNA-binding protein</fullName>
    </submittedName>
</protein>
<gene>
    <name evidence="3" type="ORF">AAY24_09165</name>
</gene>
<dbReference type="NCBIfam" id="TIGR01764">
    <property type="entry name" value="excise"/>
    <property type="match status" value="1"/>
</dbReference>
<evidence type="ECO:0000259" key="1">
    <source>
        <dbReference type="Pfam" id="PF12727"/>
    </source>
</evidence>
<dbReference type="GO" id="GO:0003677">
    <property type="term" value="F:DNA binding"/>
    <property type="evidence" value="ECO:0007669"/>
    <property type="project" value="UniProtKB-KW"/>
</dbReference>